<feature type="domain" description="SWIM-type" evidence="3">
    <location>
        <begin position="395"/>
        <end position="431"/>
    </location>
</feature>
<keyword evidence="1" id="KW-0862">Zinc</keyword>
<dbReference type="AlphaFoldDB" id="A0AAV8FM57"/>
<proteinExistence type="predicted"/>
<dbReference type="EMBL" id="JAMFTS010000002">
    <property type="protein sequence ID" value="KAJ4792690.1"/>
    <property type="molecule type" value="Genomic_DNA"/>
</dbReference>
<feature type="region of interest" description="Disordered" evidence="2">
    <location>
        <begin position="529"/>
        <end position="586"/>
    </location>
</feature>
<dbReference type="PANTHER" id="PTHR47718">
    <property type="entry name" value="OS01G0519700 PROTEIN"/>
    <property type="match status" value="1"/>
</dbReference>
<name>A0AAV8FM57_9POAL</name>
<reference evidence="4" key="1">
    <citation type="submission" date="2022-08" db="EMBL/GenBank/DDBJ databases">
        <authorList>
            <person name="Marques A."/>
        </authorList>
    </citation>
    <scope>NUCLEOTIDE SEQUENCE</scope>
    <source>
        <strain evidence="4">RhyPub2mFocal</strain>
        <tissue evidence="4">Leaves</tissue>
    </source>
</reference>
<protein>
    <submittedName>
        <fullName evidence="4">Protein FAR1-RELATED SEQUENCE 6</fullName>
    </submittedName>
</protein>
<evidence type="ECO:0000256" key="1">
    <source>
        <dbReference type="PROSITE-ProRule" id="PRU00325"/>
    </source>
</evidence>
<gene>
    <name evidence="4" type="ORF">LUZ62_043936</name>
</gene>
<keyword evidence="1" id="KW-0863">Zinc-finger</keyword>
<dbReference type="PANTHER" id="PTHR47718:SF13">
    <property type="entry name" value="OS09G0290500 PROTEIN"/>
    <property type="match status" value="1"/>
</dbReference>
<dbReference type="InterPro" id="IPR007527">
    <property type="entry name" value="Znf_SWIM"/>
</dbReference>
<keyword evidence="5" id="KW-1185">Reference proteome</keyword>
<evidence type="ECO:0000259" key="3">
    <source>
        <dbReference type="PROSITE" id="PS50966"/>
    </source>
</evidence>
<dbReference type="Proteomes" id="UP001140206">
    <property type="component" value="Chromosome 2"/>
</dbReference>
<dbReference type="InterPro" id="IPR004330">
    <property type="entry name" value="FAR1_DNA_bnd_dom"/>
</dbReference>
<evidence type="ECO:0000256" key="2">
    <source>
        <dbReference type="SAM" id="MobiDB-lite"/>
    </source>
</evidence>
<comment type="caution">
    <text evidence="4">The sequence shown here is derived from an EMBL/GenBank/DDBJ whole genome shotgun (WGS) entry which is preliminary data.</text>
</comment>
<feature type="compositionally biased region" description="Polar residues" evidence="2">
    <location>
        <begin position="529"/>
        <end position="542"/>
    </location>
</feature>
<organism evidence="4 5">
    <name type="scientific">Rhynchospora pubera</name>
    <dbReference type="NCBI Taxonomy" id="906938"/>
    <lineage>
        <taxon>Eukaryota</taxon>
        <taxon>Viridiplantae</taxon>
        <taxon>Streptophyta</taxon>
        <taxon>Embryophyta</taxon>
        <taxon>Tracheophyta</taxon>
        <taxon>Spermatophyta</taxon>
        <taxon>Magnoliopsida</taxon>
        <taxon>Liliopsida</taxon>
        <taxon>Poales</taxon>
        <taxon>Cyperaceae</taxon>
        <taxon>Cyperoideae</taxon>
        <taxon>Rhynchosporeae</taxon>
        <taxon>Rhynchospora</taxon>
    </lineage>
</organism>
<feature type="compositionally biased region" description="Basic residues" evidence="2">
    <location>
        <begin position="550"/>
        <end position="564"/>
    </location>
</feature>
<sequence>MSGSGSDLDLAQDLQLSTQREAGVEDPTGLDVGVDEYEQGDDQIVDIIEEGNQSVVEVGLDIAAIEQPLQSVVPPPYIGMEFSSSDAGHMYYLRYAFDRGFGVMKNGGSSKNGRKRVIITCSKGGKPKISAKKAIPDKNRKVEKELCKARVYLKLDQSKDVWVVTGFCDKHNHVLCPDFSHKTRSHRSIQDWAINQLELNDRSGVPVISNINAVTAMGGGPHHCGFTERDARNVIAKMRRGSFQKGDAEALMQFFREAKRKDPKFYYSYKFDDDNRLDIVFWADSTSQSWYKFFGDVVTFDATYIVNKNFARCFDLALARLRRRESDENYDCIRGQSRLISKWNSIEQQFSQVYTNNMFIKFQHEIKALIDSKFTLCERQGNIKVYNVNDGEREFKVEFKCEDQTYSCECHLFETNGLVCRHALPVYKQEDVALVPAKYILGRWSKSFKRNYLNERAIAVSVRERRETCYNLHLILDPVFQKLVDYAALDEETQQFIVDGLNGLLISVSKVKEGSQSVVQKTTNISVENGAVSPSANGNGNDDISVKDPLKRRKRGRNPVNRKKSILEVKRDQAKKKRMQSQKTEW</sequence>
<dbReference type="Pfam" id="PF03101">
    <property type="entry name" value="FAR1"/>
    <property type="match status" value="1"/>
</dbReference>
<dbReference type="GO" id="GO:0008270">
    <property type="term" value="F:zinc ion binding"/>
    <property type="evidence" value="ECO:0007669"/>
    <property type="project" value="UniProtKB-KW"/>
</dbReference>
<keyword evidence="1" id="KW-0479">Metal-binding</keyword>
<evidence type="ECO:0000313" key="4">
    <source>
        <dbReference type="EMBL" id="KAJ4792690.1"/>
    </source>
</evidence>
<accession>A0AAV8FM57</accession>
<evidence type="ECO:0000313" key="5">
    <source>
        <dbReference type="Proteomes" id="UP001140206"/>
    </source>
</evidence>
<dbReference type="PROSITE" id="PS50966">
    <property type="entry name" value="ZF_SWIM"/>
    <property type="match status" value="1"/>
</dbReference>